<keyword evidence="15 23" id="KW-0521">NADP</keyword>
<dbReference type="SMART" id="SM00086">
    <property type="entry name" value="PAC"/>
    <property type="match status" value="1"/>
</dbReference>
<dbReference type="CDD" id="cd01065">
    <property type="entry name" value="NAD_bind_Shikimate_DH"/>
    <property type="match status" value="1"/>
</dbReference>
<dbReference type="InterPro" id="IPR010110">
    <property type="entry name" value="Shikimate_DH_AroM-type"/>
</dbReference>
<dbReference type="InterPro" id="IPR000623">
    <property type="entry name" value="Shikimate_kinase/TSH1"/>
</dbReference>
<proteinExistence type="inferred from homology"/>
<dbReference type="GO" id="GO:0005737">
    <property type="term" value="C:cytoplasm"/>
    <property type="evidence" value="ECO:0007669"/>
    <property type="project" value="UniProtKB-SubCell"/>
</dbReference>
<feature type="active site" description="For EPSP synthase activity" evidence="23">
    <location>
        <position position="854"/>
    </location>
</feature>
<dbReference type="FunFam" id="1.20.1090.10:FF:000007">
    <property type="entry name" value="Pentafunctional AROM polypeptide"/>
    <property type="match status" value="1"/>
</dbReference>
<dbReference type="CDD" id="cd01556">
    <property type="entry name" value="EPSP_synthase"/>
    <property type="match status" value="1"/>
</dbReference>
<evidence type="ECO:0000313" key="27">
    <source>
        <dbReference type="Proteomes" id="UP000383932"/>
    </source>
</evidence>
<keyword evidence="12 23" id="KW-0418">Kinase</keyword>
<dbReference type="SUPFAM" id="SSF51735">
    <property type="entry name" value="NAD(P)-binding Rossmann-fold domains"/>
    <property type="match status" value="1"/>
</dbReference>
<dbReference type="Pfam" id="PF08501">
    <property type="entry name" value="Shikimate_dh_N"/>
    <property type="match status" value="1"/>
</dbReference>
<dbReference type="Gene3D" id="3.30.450.20">
    <property type="entry name" value="PAS domain"/>
    <property type="match status" value="1"/>
</dbReference>
<dbReference type="FunFam" id="3.20.20.70:FF:000135">
    <property type="entry name" value="Pentafunctional AROM polypeptide"/>
    <property type="match status" value="1"/>
</dbReference>
<dbReference type="Pfam" id="PF01487">
    <property type="entry name" value="DHquinase_I"/>
    <property type="match status" value="1"/>
</dbReference>
<keyword evidence="19 23" id="KW-0511">Multifunctional enzyme</keyword>
<dbReference type="FunFam" id="3.65.10.10:FF:000007">
    <property type="entry name" value="Pentafunctional AROM polypeptide"/>
    <property type="match status" value="1"/>
</dbReference>
<dbReference type="GO" id="GO:0046872">
    <property type="term" value="F:metal ion binding"/>
    <property type="evidence" value="ECO:0007669"/>
    <property type="project" value="UniProtKB-UniRule"/>
</dbReference>
<feature type="binding site" evidence="23">
    <location>
        <position position="258"/>
    </location>
    <ligand>
        <name>7-phospho-2-dehydro-3-deoxy-D-arabino-heptonate</name>
        <dbReference type="ChEBI" id="CHEBI:58394"/>
    </ligand>
</feature>
<dbReference type="Gene3D" id="3.20.20.70">
    <property type="entry name" value="Aldolase class I"/>
    <property type="match status" value="1"/>
</dbReference>
<dbReference type="GO" id="GO:0004765">
    <property type="term" value="F:shikimate kinase activity"/>
    <property type="evidence" value="ECO:0007669"/>
    <property type="project" value="UniProtKB-UniRule"/>
</dbReference>
<dbReference type="Pfam" id="PF24621">
    <property type="entry name" value="DHQS_C"/>
    <property type="match status" value="1"/>
</dbReference>
<dbReference type="InterPro" id="IPR006264">
    <property type="entry name" value="EPSP_synthase"/>
</dbReference>
<feature type="binding site" evidence="23">
    <location>
        <position position="165"/>
    </location>
    <ligand>
        <name>7-phospho-2-dehydro-3-deoxy-D-arabino-heptonate</name>
        <dbReference type="ChEBI" id="CHEBI:58394"/>
    </ligand>
</feature>
<keyword evidence="27" id="KW-1185">Reference proteome</keyword>
<dbReference type="Pfam" id="PF01488">
    <property type="entry name" value="Shikimate_DH"/>
    <property type="match status" value="1"/>
</dbReference>
<feature type="binding site" evidence="23">
    <location>
        <begin position="197"/>
        <end position="200"/>
    </location>
    <ligand>
        <name>7-phospho-2-dehydro-3-deoxy-D-arabino-heptonate</name>
        <dbReference type="ChEBI" id="CHEBI:58394"/>
    </ligand>
</feature>
<dbReference type="EC" id="2.5.1.19" evidence="23"/>
<comment type="similarity">
    <text evidence="6 24">Belongs to the EPSP synthase family.</text>
</comment>
<feature type="active site" description="Proton acceptor; for 3-dehydroquinate synthase activity" evidence="23">
    <location>
        <position position="283"/>
    </location>
</feature>
<comment type="pathway">
    <text evidence="23">Metabolic intermediate biosynthesis; chorismate biosynthesis; chorismate from D-erythrose 4-phosphate and phosphoenolpyruvate: step 3/7.</text>
</comment>
<feature type="binding site" evidence="23">
    <location>
        <position position="133"/>
    </location>
    <ligand>
        <name>7-phospho-2-dehydro-3-deoxy-D-arabino-heptonate</name>
        <dbReference type="ChEBI" id="CHEBI:58394"/>
    </ligand>
</feature>
<evidence type="ECO:0000256" key="9">
    <source>
        <dbReference type="ARBA" id="ARBA00022679"/>
    </source>
</evidence>
<gene>
    <name evidence="26" type="ORF">CTheo_5851</name>
</gene>
<dbReference type="Pfam" id="PF01761">
    <property type="entry name" value="DHQ_synthase"/>
    <property type="match status" value="1"/>
</dbReference>
<dbReference type="SUPFAM" id="SSF55205">
    <property type="entry name" value="EPT/RTPC-like"/>
    <property type="match status" value="1"/>
</dbReference>
<feature type="binding site" evidence="23">
    <location>
        <position position="149"/>
    </location>
    <ligand>
        <name>7-phospho-2-dehydro-3-deoxy-D-arabino-heptonate</name>
        <dbReference type="ChEBI" id="CHEBI:58394"/>
    </ligand>
</feature>
<comment type="caution">
    <text evidence="26">The sequence shown here is derived from an EMBL/GenBank/DDBJ whole genome shotgun (WGS) entry which is preliminary data.</text>
</comment>
<reference evidence="26 27" key="1">
    <citation type="journal article" date="2019" name="Fungal Biol. Biotechnol.">
        <title>Draft genome sequence of fastidious pathogen Ceratobasidium theobromae, which causes vascular-streak dieback in Theobroma cacao.</title>
        <authorList>
            <person name="Ali S.S."/>
            <person name="Asman A."/>
            <person name="Shao J."/>
            <person name="Firmansyah A.P."/>
            <person name="Susilo A.W."/>
            <person name="Rosmana A."/>
            <person name="McMahon P."/>
            <person name="Junaid M."/>
            <person name="Guest D."/>
            <person name="Kheng T.Y."/>
            <person name="Meinhardt L.W."/>
            <person name="Bailey B.A."/>
        </authorList>
    </citation>
    <scope>NUCLEOTIDE SEQUENCE [LARGE SCALE GENOMIC DNA]</scope>
    <source>
        <strain evidence="26 27">CT2</strain>
    </source>
</reference>
<dbReference type="GO" id="GO:0009423">
    <property type="term" value="P:chorismate biosynthetic process"/>
    <property type="evidence" value="ECO:0007669"/>
    <property type="project" value="UniProtKB-UniRule"/>
</dbReference>
<dbReference type="FunFam" id="3.40.50.300:FF:001256">
    <property type="entry name" value="Pentafunctional AROM polypeptide"/>
    <property type="match status" value="1"/>
</dbReference>
<keyword evidence="8 23" id="KW-0028">Amino-acid biosynthesis</keyword>
<feature type="binding site" evidence="23">
    <location>
        <position position="197"/>
    </location>
    <ligand>
        <name>Zn(2+)</name>
        <dbReference type="ChEBI" id="CHEBI:29105"/>
        <note>catalytic</note>
    </ligand>
</feature>
<comment type="cofactor">
    <cofactor evidence="23">
        <name>Zn(2+)</name>
        <dbReference type="ChEBI" id="CHEBI:29105"/>
    </cofactor>
    <text evidence="23">Binds 2 Zn(2+) ions per subunit.</text>
</comment>
<dbReference type="Pfam" id="PF00275">
    <property type="entry name" value="EPSP_synthase"/>
    <property type="match status" value="1"/>
</dbReference>
<dbReference type="Gene3D" id="3.40.50.1970">
    <property type="match status" value="1"/>
</dbReference>
<keyword evidence="13 23" id="KW-0862">Zinc</keyword>
<feature type="binding site" evidence="23">
    <location>
        <position position="164"/>
    </location>
    <ligand>
        <name>NAD(+)</name>
        <dbReference type="ChEBI" id="CHEBI:57540"/>
    </ligand>
</feature>
<dbReference type="GO" id="GO:0008652">
    <property type="term" value="P:amino acid biosynthetic process"/>
    <property type="evidence" value="ECO:0007669"/>
    <property type="project" value="UniProtKB-KW"/>
</dbReference>
<dbReference type="PROSITE" id="PS01128">
    <property type="entry name" value="SHIKIMATE_KINASE"/>
    <property type="match status" value="1"/>
</dbReference>
<comment type="similarity">
    <text evidence="23">In the N-terminal section; belongs to the sugar phosphate cyclases superfamily. Dehydroquinate synthase family.</text>
</comment>
<dbReference type="HAMAP" id="MF_03143">
    <property type="entry name" value="Pentafunct_AroM"/>
    <property type="match status" value="1"/>
</dbReference>
<dbReference type="InterPro" id="IPR006151">
    <property type="entry name" value="Shikm_DH/Glu-tRNA_Rdtase"/>
</dbReference>
<dbReference type="InterPro" id="IPR035965">
    <property type="entry name" value="PAS-like_dom_sf"/>
</dbReference>
<evidence type="ECO:0000256" key="2">
    <source>
        <dbReference type="ARBA" id="ARBA00004811"/>
    </source>
</evidence>
<dbReference type="CDD" id="cd00502">
    <property type="entry name" value="DHQase_I"/>
    <property type="match status" value="1"/>
</dbReference>
<dbReference type="SUPFAM" id="SSF51569">
    <property type="entry name" value="Aldolase"/>
    <property type="match status" value="1"/>
</dbReference>
<dbReference type="InterPro" id="IPR001381">
    <property type="entry name" value="DHquinase_I"/>
</dbReference>
<comment type="similarity">
    <text evidence="23">In the 2nd section; belongs to the EPSP synthase family.</text>
</comment>
<dbReference type="Gene3D" id="3.65.10.10">
    <property type="entry name" value="Enolpyruvate transferase domain"/>
    <property type="match status" value="2"/>
</dbReference>
<feature type="region of interest" description="Shikimate dehydrogenase" evidence="23">
    <location>
        <begin position="1343"/>
        <end position="1818"/>
    </location>
</feature>
<keyword evidence="10 23" id="KW-0479">Metal-binding</keyword>
<evidence type="ECO:0000256" key="24">
    <source>
        <dbReference type="RuleBase" id="RU004164"/>
    </source>
</evidence>
<dbReference type="SUPFAM" id="SSF55785">
    <property type="entry name" value="PYP-like sensor domain (PAS domain)"/>
    <property type="match status" value="1"/>
</dbReference>
<dbReference type="GO" id="GO:0003856">
    <property type="term" value="F:3-dehydroquinate synthase activity"/>
    <property type="evidence" value="ECO:0007669"/>
    <property type="project" value="UniProtKB-UniRule"/>
</dbReference>
<keyword evidence="18 23" id="KW-0456">Lyase</keyword>
<dbReference type="Gene3D" id="3.40.50.10860">
    <property type="entry name" value="Leucine Dehydrogenase, chain A, domain 1"/>
    <property type="match status" value="1"/>
</dbReference>
<dbReference type="PROSITE" id="PS00885">
    <property type="entry name" value="EPSP_SYNTHASE_2"/>
    <property type="match status" value="1"/>
</dbReference>
<dbReference type="InterPro" id="IPR000014">
    <property type="entry name" value="PAS"/>
</dbReference>
<comment type="similarity">
    <text evidence="23">In the C-terminal section; belongs to the shikimate dehydrogenase family.</text>
</comment>
<dbReference type="InterPro" id="IPR016037">
    <property type="entry name" value="DHQ_synth_AroB"/>
</dbReference>
<dbReference type="Gene3D" id="3.40.50.720">
    <property type="entry name" value="NAD(P)-binding Rossmann-like Domain"/>
    <property type="match status" value="1"/>
</dbReference>
<feature type="binding site" evidence="23">
    <location>
        <position position="279"/>
    </location>
    <ligand>
        <name>7-phospho-2-dehydro-3-deoxy-D-arabino-heptonate</name>
        <dbReference type="ChEBI" id="CHEBI:58394"/>
    </ligand>
</feature>
<dbReference type="GO" id="GO:0003866">
    <property type="term" value="F:3-phosphoshikimate 1-carboxyvinyltransferase activity"/>
    <property type="evidence" value="ECO:0007669"/>
    <property type="project" value="UniProtKB-UniRule"/>
</dbReference>
<evidence type="ECO:0000256" key="19">
    <source>
        <dbReference type="ARBA" id="ARBA00023268"/>
    </source>
</evidence>
<evidence type="ECO:0000256" key="23">
    <source>
        <dbReference type="HAMAP-Rule" id="MF_03143"/>
    </source>
</evidence>
<dbReference type="InterPro" id="IPR030960">
    <property type="entry name" value="DHQS/DOIS_N"/>
</dbReference>
<keyword evidence="17 23" id="KW-0057">Aromatic amino acid biosynthesis</keyword>
<comment type="similarity">
    <text evidence="23">In the 4th section; belongs to the type-I 3-dehydroquinase family.</text>
</comment>
<dbReference type="PANTHER" id="PTHR21090:SF5">
    <property type="entry name" value="PENTAFUNCTIONAL AROM POLYPEPTIDE"/>
    <property type="match status" value="1"/>
</dbReference>
<evidence type="ECO:0000256" key="12">
    <source>
        <dbReference type="ARBA" id="ARBA00022777"/>
    </source>
</evidence>
<feature type="binding site" evidence="23">
    <location>
        <begin position="182"/>
        <end position="185"/>
    </location>
    <ligand>
        <name>NAD(+)</name>
        <dbReference type="ChEBI" id="CHEBI:57540"/>
    </ligand>
</feature>
<dbReference type="InterPro" id="IPR013785">
    <property type="entry name" value="Aldolase_TIM"/>
</dbReference>
<evidence type="ECO:0000256" key="13">
    <source>
        <dbReference type="ARBA" id="ARBA00022833"/>
    </source>
</evidence>
<keyword evidence="7 23" id="KW-0963">Cytoplasm</keyword>
<dbReference type="InterPro" id="IPR031322">
    <property type="entry name" value="Shikimate/glucono_kinase"/>
</dbReference>
<dbReference type="InterPro" id="IPR041121">
    <property type="entry name" value="SDH_C"/>
</dbReference>
<dbReference type="InterPro" id="IPR046346">
    <property type="entry name" value="Aminoacid_DH-like_N_sf"/>
</dbReference>
<name>A0A5N5QGP2_9AGAM</name>
<evidence type="ECO:0000256" key="14">
    <source>
        <dbReference type="ARBA" id="ARBA00022840"/>
    </source>
</evidence>
<dbReference type="GO" id="GO:0003855">
    <property type="term" value="F:3-dehydroquinate dehydratase activity"/>
    <property type="evidence" value="ECO:0007669"/>
    <property type="project" value="UniProtKB-UniRule"/>
</dbReference>
<dbReference type="EC" id="1.1.1.25" evidence="23"/>
<feature type="active site" description="Schiff-base intermediate with substrate; for 3-dehydroquinate dehydratase activity" evidence="23">
    <location>
        <position position="1264"/>
    </location>
</feature>
<feature type="domain" description="PAC" evidence="25">
    <location>
        <begin position="1753"/>
        <end position="1809"/>
    </location>
</feature>
<evidence type="ECO:0000256" key="18">
    <source>
        <dbReference type="ARBA" id="ARBA00023239"/>
    </source>
</evidence>
<accession>A0A5N5QGP2</accession>
<dbReference type="PROSITE" id="PS00104">
    <property type="entry name" value="EPSP_SYNTHASE_1"/>
    <property type="match status" value="1"/>
</dbReference>
<dbReference type="InterPro" id="IPR027417">
    <property type="entry name" value="P-loop_NTPase"/>
</dbReference>
<comment type="caution">
    <text evidence="23">Lacks conserved residue(s) required for the propagation of feature annotation.</text>
</comment>
<feature type="binding site" evidence="23">
    <location>
        <position position="279"/>
    </location>
    <ligand>
        <name>Zn(2+)</name>
        <dbReference type="ChEBI" id="CHEBI:29105"/>
        <note>catalytic</note>
    </ligand>
</feature>
<comment type="similarity">
    <text evidence="23">In the 3rd section; belongs to the shikimate kinase family.</text>
</comment>
<dbReference type="NCBIfam" id="TIGR01093">
    <property type="entry name" value="aroD"/>
    <property type="match status" value="1"/>
</dbReference>
<keyword evidence="16 23" id="KW-0560">Oxidoreductase</keyword>
<comment type="similarity">
    <text evidence="5">In the N-terminal section; belongs to the shikimate kinase family.</text>
</comment>
<keyword evidence="14 23" id="KW-0067">ATP-binding</keyword>
<dbReference type="InterPro" id="IPR013792">
    <property type="entry name" value="RNA3'P_cycl/enolpyr_Trfase_a/b"/>
</dbReference>
<comment type="catalytic activity">
    <reaction evidence="23">
        <text>7-phospho-2-dehydro-3-deoxy-D-arabino-heptonate = 3-dehydroquinate + phosphate</text>
        <dbReference type="Rhea" id="RHEA:21968"/>
        <dbReference type="ChEBI" id="CHEBI:32364"/>
        <dbReference type="ChEBI" id="CHEBI:43474"/>
        <dbReference type="ChEBI" id="CHEBI:58394"/>
        <dbReference type="EC" id="4.2.3.4"/>
    </reaction>
</comment>
<evidence type="ECO:0000256" key="22">
    <source>
        <dbReference type="ARBA" id="ARBA00054455"/>
    </source>
</evidence>
<evidence type="ECO:0000256" key="6">
    <source>
        <dbReference type="ARBA" id="ARBA00009948"/>
    </source>
</evidence>
<dbReference type="HAMAP" id="MF_00210">
    <property type="entry name" value="EPSP_synth"/>
    <property type="match status" value="1"/>
</dbReference>
<dbReference type="CDD" id="cd00464">
    <property type="entry name" value="SK"/>
    <property type="match status" value="1"/>
</dbReference>
<feature type="binding site" evidence="23">
    <location>
        <position position="193"/>
    </location>
    <ligand>
        <name>NAD(+)</name>
        <dbReference type="ChEBI" id="CHEBI:57540"/>
    </ligand>
</feature>
<dbReference type="CDD" id="cd08195">
    <property type="entry name" value="DHQS"/>
    <property type="match status" value="1"/>
</dbReference>
<feature type="binding site" evidence="23">
    <location>
        <begin position="86"/>
        <end position="89"/>
    </location>
    <ligand>
        <name>NAD(+)</name>
        <dbReference type="ChEBI" id="CHEBI:57540"/>
    </ligand>
</feature>
<feature type="binding site" evidence="23">
    <location>
        <begin position="913"/>
        <end position="920"/>
    </location>
    <ligand>
        <name>ATP</name>
        <dbReference type="ChEBI" id="CHEBI:30616"/>
    </ligand>
</feature>
<evidence type="ECO:0000256" key="3">
    <source>
        <dbReference type="ARBA" id="ARBA00004842"/>
    </source>
</evidence>
<dbReference type="HAMAP" id="MF_00109">
    <property type="entry name" value="Shikimate_kinase"/>
    <property type="match status" value="1"/>
</dbReference>
<comment type="function">
    <text evidence="22 23">The AROM polypeptide catalyzes 5 consecutive enzymatic reactions in prechorismate polyaromatic amino acid biosynthesis.</text>
</comment>
<keyword evidence="9 23" id="KW-0808">Transferase</keyword>
<feature type="active site" description="Proton acceptor; for 3-dehydroquinate dehydratase activity" evidence="23">
    <location>
        <position position="1236"/>
    </location>
</feature>
<dbReference type="SUPFAM" id="SSF53223">
    <property type="entry name" value="Aminoacid dehydrogenase-like, N-terminal domain"/>
    <property type="match status" value="1"/>
</dbReference>
<dbReference type="InterPro" id="IPR036291">
    <property type="entry name" value="NAD(P)-bd_dom_sf"/>
</dbReference>
<dbReference type="OrthoDB" id="197068at2759"/>
<dbReference type="InterPro" id="IPR023000">
    <property type="entry name" value="Shikimate_kinase_CS"/>
</dbReference>
<dbReference type="EC" id="2.7.1.71" evidence="23"/>
<feature type="binding site" evidence="23">
    <location>
        <position position="295"/>
    </location>
    <ligand>
        <name>7-phospho-2-dehydro-3-deoxy-D-arabino-heptonate</name>
        <dbReference type="ChEBI" id="CHEBI:58394"/>
    </ligand>
</feature>
<evidence type="ECO:0000256" key="21">
    <source>
        <dbReference type="ARBA" id="ARBA00048567"/>
    </source>
</evidence>
<dbReference type="InterPro" id="IPR013708">
    <property type="entry name" value="Shikimate_DH-bd_N"/>
</dbReference>
<evidence type="ECO:0000256" key="10">
    <source>
        <dbReference type="ARBA" id="ARBA00022723"/>
    </source>
</evidence>
<evidence type="ECO:0000256" key="16">
    <source>
        <dbReference type="ARBA" id="ARBA00023002"/>
    </source>
</evidence>
<evidence type="ECO:0000256" key="17">
    <source>
        <dbReference type="ARBA" id="ARBA00023141"/>
    </source>
</evidence>
<evidence type="ECO:0000259" key="25">
    <source>
        <dbReference type="PROSITE" id="PS50113"/>
    </source>
</evidence>
<evidence type="ECO:0000256" key="11">
    <source>
        <dbReference type="ARBA" id="ARBA00022741"/>
    </source>
</evidence>
<dbReference type="Gene3D" id="1.20.1090.10">
    <property type="entry name" value="Dehydroquinate synthase-like - alpha domain"/>
    <property type="match status" value="1"/>
</dbReference>
<dbReference type="InterPro" id="IPR023193">
    <property type="entry name" value="EPSP_synthase_CS"/>
</dbReference>
<dbReference type="FunFam" id="3.40.50.1970:FF:000007">
    <property type="entry name" value="Pentafunctional AROM polypeptide"/>
    <property type="match status" value="1"/>
</dbReference>
<comment type="pathway">
    <text evidence="23">Metabolic intermediate biosynthesis; chorismate biosynthesis; chorismate from D-erythrose 4-phosphate and phosphoenolpyruvate: step 2/7.</text>
</comment>
<dbReference type="EC" id="4.2.3.4" evidence="23"/>
<dbReference type="InterPro" id="IPR036968">
    <property type="entry name" value="Enolpyruvate_Tfrase_sf"/>
</dbReference>
<dbReference type="Pfam" id="PF01202">
    <property type="entry name" value="SKI"/>
    <property type="match status" value="1"/>
</dbReference>
<comment type="pathway">
    <text evidence="23">Metabolic intermediate biosynthesis; chorismate biosynthesis; chorismate from D-erythrose 4-phosphate and phosphoenolpyruvate: step 4/7.</text>
</comment>
<comment type="catalytic activity">
    <reaction evidence="20">
        <text>3-phosphoshikimate + phosphoenolpyruvate = 5-O-(1-carboxyvinyl)-3-phosphoshikimate + phosphate</text>
        <dbReference type="Rhea" id="RHEA:21256"/>
        <dbReference type="ChEBI" id="CHEBI:43474"/>
        <dbReference type="ChEBI" id="CHEBI:57701"/>
        <dbReference type="ChEBI" id="CHEBI:58702"/>
        <dbReference type="ChEBI" id="CHEBI:145989"/>
        <dbReference type="EC" id="2.5.1.19"/>
    </reaction>
    <physiologicalReaction direction="left-to-right" evidence="20">
        <dbReference type="Rhea" id="RHEA:21257"/>
    </physiologicalReaction>
</comment>
<dbReference type="NCBIfam" id="TIGR01357">
    <property type="entry name" value="aroB"/>
    <property type="match status" value="1"/>
</dbReference>
<sequence>MASIDQPDLTKVSILGKDSIHCGFHLTPYIVDTVLTTLPASTYVLITDTHIAKLHLAGFESAFNDALAARPDNTSRFLTHVIPPGEMTKSRQGKAEIEDFMLENTCTRDTVILALGGGVIGDLVGFVAATFMRGVRFVQIPTSLLAMVDSSVGGKTAIDTPHGKNLIGSFWQPSYVFIDAAFLETLPLREFCNGMAEIIKTAAIWNEAEFGMLESSAPALYAAIESSSASTFAGRTAATRSDAQKLLLHVITESIGVKAHIVTLDERETGLRNLVNFGHTIGHAIEAVLTPTILHGECVAIGMILEAEVARQRGVLGQVGVGRLTRAIKAYNLPTSIKDARITAVPASRLLTIDRLLDIMKIDKKNSGPEKKIVLLSRIGKTYEERATGVRDEVIRRVLAEACRVVPGVPRGNPVRMSTPGSKSISNRALVLAALGTGTCRLSNLLHSDDTQVMMSALIELKGAQFAWEDGGETLVVTGGGGAFTIPPVGKEIYLGNAGTAARFLTTVCTLVGPDASSDTACEEFPQGYTFITGNARMKQRPCGPLVDALRANGSQVKYVESQGCLPLHIGAGGLQGGTIQLAASVSSQYVSSILLCAPYAREQDVVLELVGGQVISQPYIDMTIAMMKTFGIDVVRRKAQDGTLLDVYDIPRGKYVNPPKYAIESDASSATYPLAVAAITGTTCTIENIGTSSLQGDAGFAVNVLKRMGCTVEQTETETTVSGPPVGQLQAIGVVDMETMTDAFLTAVGLAAVCGPGSGEGLDGDAPRNTTRILGIANQRVKECNRIRAMIDQLAKFGVKTKELDDGLEVYGQPISTLNANVSVHCYDDHRVAMAFSVLACVVPGTILEEKRCVEKTWPNWWDDLTNKVSHRPLRIPANPRQIGIDVQGVELAHQSPAVAKYNPEATIMIVGMRGAGKTHIGRIAAATLGWKFIDADVEFESRTGELVSQFVRNRGWPSFRQKESEIIQALISEYPLRAIVSTGGGIVESAANRSLLADYGRATGPVVHITRDVNEILMYLGAETSRPAYGEEIADVYWRREPWFRQVSTHEFVSYTGGFHAANGATKAEIARACRDETARFFQQITGIKPNTSEALVHGQRSFFLSLTYPDLLPAVPSIPLLTAGADAIELRVDLLNPSGDPVTGPPNIPPVDFVATQLSALRHTSSLPVVFTVRTASQGGAFPDNAEKEAFVLYNLALRHGVEYIDVEISWSESRIQELIAHKGSAQIIASWHDWSGNMKWEGAVVKEKYAIAERVGDVVKIVGKANSIEDNFALRAFANSHTCKPFIGINMGAEGQLSRVLNTAFTPVCHPLLPTRAAPGQMSVQDIHTALHLNGQLPAKKYYLFGSPIAHSMSPRLHNTGFEKLGLPHRYELLESAEIGEGIKGVLASEEFGGASVTIPLKVDIMGYLDQVSPEARAIGAVNTVIPRKRADGSRVLFGTNTDWLAIRDLARTNLAEMSAETTGLVVGAGGTARAAVYALHALGIRTIYVFNRTRASAEALAAAFPGFGIEVVDSLAVGATVIVSAVPATEAVWALQGSGVAIEMAYNPPVTPLLEAAARAGWAGVRGAEILCEQGFRQFEAWTGRRAPRAAMSKNGMSHPLSLVVDDDDPAAYHVNLRTLVPSLHIAAQRQPQLDVLAVLAKAVLRPQPAIHLGPIDHTASCVIVDLDLPDRPILWASESFSHMSGYSLDDVRGRNPRFMQAPGGHVLDRATRDYIPPPDSHVAPGSTRTHTNHDTVSHIKSKLDAHEEVQTTILNYRKDGTPFWNWLSIVPVREADDASRFRYHVGIMVDLVQQPRAIMQTMQAGFYIRTQP</sequence>
<dbReference type="GO" id="GO:0009073">
    <property type="term" value="P:aromatic amino acid family biosynthetic process"/>
    <property type="evidence" value="ECO:0007669"/>
    <property type="project" value="UniProtKB-UniRule"/>
</dbReference>
<dbReference type="GO" id="GO:0004764">
    <property type="term" value="F:shikimate 3-dehydrogenase (NADP+) activity"/>
    <property type="evidence" value="ECO:0007669"/>
    <property type="project" value="UniProtKB-UniRule"/>
</dbReference>
<dbReference type="SUPFAM" id="SSF56796">
    <property type="entry name" value="Dehydroquinate synthase-like"/>
    <property type="match status" value="1"/>
</dbReference>
<comment type="similarity">
    <text evidence="4">In the 2nd section; belongs to the type-I 3-dehydroquinase family.</text>
</comment>
<dbReference type="Proteomes" id="UP000383932">
    <property type="component" value="Unassembled WGS sequence"/>
</dbReference>
<dbReference type="NCBIfam" id="TIGR01356">
    <property type="entry name" value="aroA"/>
    <property type="match status" value="1"/>
</dbReference>
<comment type="subunit">
    <text evidence="23">Homodimer.</text>
</comment>
<evidence type="ECO:0000256" key="5">
    <source>
        <dbReference type="ARBA" id="ARBA00009349"/>
    </source>
</evidence>
<feature type="binding site" evidence="23">
    <location>
        <position position="155"/>
    </location>
    <ligand>
        <name>7-phospho-2-dehydro-3-deoxy-D-arabino-heptonate</name>
        <dbReference type="ChEBI" id="CHEBI:58394"/>
    </ligand>
</feature>
<evidence type="ECO:0000256" key="8">
    <source>
        <dbReference type="ARBA" id="ARBA00022605"/>
    </source>
</evidence>
<feature type="binding site" evidence="23">
    <location>
        <position position="364"/>
    </location>
    <ligand>
        <name>7-phospho-2-dehydro-3-deoxy-D-arabino-heptonate</name>
        <dbReference type="ChEBI" id="CHEBI:58394"/>
    </ligand>
</feature>
<dbReference type="PRINTS" id="PR01100">
    <property type="entry name" value="SHIKIMTKNASE"/>
</dbReference>
<comment type="catalytic activity">
    <reaction evidence="23">
        <text>3-dehydroquinate = 3-dehydroshikimate + H2O</text>
        <dbReference type="Rhea" id="RHEA:21096"/>
        <dbReference type="ChEBI" id="CHEBI:15377"/>
        <dbReference type="ChEBI" id="CHEBI:16630"/>
        <dbReference type="ChEBI" id="CHEBI:32364"/>
        <dbReference type="EC" id="4.2.1.10"/>
    </reaction>
</comment>
<feature type="binding site" evidence="23">
    <location>
        <position position="122"/>
    </location>
    <ligand>
        <name>NAD(+)</name>
        <dbReference type="ChEBI" id="CHEBI:57540"/>
    </ligand>
</feature>
<dbReference type="PANTHER" id="PTHR21090">
    <property type="entry name" value="AROM/DEHYDROQUINATE SYNTHASE"/>
    <property type="match status" value="1"/>
</dbReference>
<evidence type="ECO:0000256" key="20">
    <source>
        <dbReference type="ARBA" id="ARBA00044633"/>
    </source>
</evidence>
<feature type="binding site" evidence="23">
    <location>
        <begin position="142"/>
        <end position="143"/>
    </location>
    <ligand>
        <name>NAD(+)</name>
        <dbReference type="ChEBI" id="CHEBI:57540"/>
    </ligand>
</feature>
<evidence type="ECO:0000313" key="26">
    <source>
        <dbReference type="EMBL" id="KAB5590703.1"/>
    </source>
</evidence>
<dbReference type="InterPro" id="IPR008289">
    <property type="entry name" value="Pentafunct_AroM"/>
</dbReference>
<dbReference type="SUPFAM" id="SSF52540">
    <property type="entry name" value="P-loop containing nucleoside triphosphate hydrolases"/>
    <property type="match status" value="1"/>
</dbReference>
<dbReference type="Pfam" id="PF13426">
    <property type="entry name" value="PAS_9"/>
    <property type="match status" value="1"/>
</dbReference>
<organism evidence="26 27">
    <name type="scientific">Ceratobasidium theobromae</name>
    <dbReference type="NCBI Taxonomy" id="1582974"/>
    <lineage>
        <taxon>Eukaryota</taxon>
        <taxon>Fungi</taxon>
        <taxon>Dikarya</taxon>
        <taxon>Basidiomycota</taxon>
        <taxon>Agaricomycotina</taxon>
        <taxon>Agaricomycetes</taxon>
        <taxon>Cantharellales</taxon>
        <taxon>Ceratobasidiaceae</taxon>
        <taxon>Ceratobasidium</taxon>
    </lineage>
</organism>
<dbReference type="InterPro" id="IPR056179">
    <property type="entry name" value="DHQS_C"/>
</dbReference>
<evidence type="ECO:0000256" key="7">
    <source>
        <dbReference type="ARBA" id="ARBA00022490"/>
    </source>
</evidence>
<keyword evidence="11 23" id="KW-0547">Nucleotide-binding</keyword>
<feature type="binding site" evidence="23">
    <location>
        <position position="295"/>
    </location>
    <ligand>
        <name>Zn(2+)</name>
        <dbReference type="ChEBI" id="CHEBI:29105"/>
        <note>catalytic</note>
    </ligand>
</feature>
<feature type="binding site" evidence="23">
    <location>
        <begin position="272"/>
        <end position="276"/>
    </location>
    <ligand>
        <name>7-phospho-2-dehydro-3-deoxy-D-arabino-heptonate</name>
        <dbReference type="ChEBI" id="CHEBI:58394"/>
    </ligand>
</feature>
<dbReference type="GO" id="GO:0005524">
    <property type="term" value="F:ATP binding"/>
    <property type="evidence" value="ECO:0007669"/>
    <property type="project" value="UniProtKB-UniRule"/>
</dbReference>
<evidence type="ECO:0000256" key="15">
    <source>
        <dbReference type="ARBA" id="ARBA00022857"/>
    </source>
</evidence>
<dbReference type="PROSITE" id="PS50113">
    <property type="entry name" value="PAC"/>
    <property type="match status" value="1"/>
</dbReference>
<dbReference type="Pfam" id="PF18317">
    <property type="entry name" value="SDH_C"/>
    <property type="match status" value="1"/>
</dbReference>
<dbReference type="EC" id="4.2.1.10" evidence="23"/>
<dbReference type="UniPathway" id="UPA00053">
    <property type="reaction ID" value="UER00085"/>
</dbReference>
<feature type="binding site" evidence="23">
    <location>
        <begin position="117"/>
        <end position="119"/>
    </location>
    <ligand>
        <name>NAD(+)</name>
        <dbReference type="ChEBI" id="CHEBI:57540"/>
    </ligand>
</feature>
<dbReference type="EMBL" id="SSOP01000150">
    <property type="protein sequence ID" value="KAB5590703.1"/>
    <property type="molecule type" value="Genomic_DNA"/>
</dbReference>
<evidence type="ECO:0000256" key="4">
    <source>
        <dbReference type="ARBA" id="ARBA00006477"/>
    </source>
</evidence>
<dbReference type="InterPro" id="IPR001610">
    <property type="entry name" value="PAC"/>
</dbReference>
<feature type="region of interest" description="3-dehydroquinate synthase" evidence="23">
    <location>
        <begin position="1"/>
        <end position="392"/>
    </location>
</feature>
<dbReference type="InterPro" id="IPR001986">
    <property type="entry name" value="Enolpyruvate_Tfrase_dom"/>
</dbReference>
<dbReference type="InterPro" id="IPR000700">
    <property type="entry name" value="PAS-assoc_C"/>
</dbReference>
<comment type="subcellular location">
    <subcellularLocation>
        <location evidence="1 23">Cytoplasm</location>
    </subcellularLocation>
</comment>
<dbReference type="Gene3D" id="3.40.50.300">
    <property type="entry name" value="P-loop containing nucleotide triphosphate hydrolases"/>
    <property type="match status" value="1"/>
</dbReference>
<comment type="pathway">
    <text evidence="2 23 24">Metabolic intermediate biosynthesis; chorismate biosynthesis; chorismate from D-erythrose 4-phosphate and phosphoenolpyruvate: step 6/7.</text>
</comment>
<evidence type="ECO:0000256" key="1">
    <source>
        <dbReference type="ARBA" id="ARBA00004496"/>
    </source>
</evidence>
<protein>
    <recommendedName>
        <fullName evidence="23">Pentafunctional AROM polypeptide</fullName>
    </recommendedName>
    <domain>
        <recommendedName>
            <fullName evidence="23">3-dehydroquinate synthase</fullName>
            <shortName evidence="23">DHQS</shortName>
            <ecNumber evidence="23">4.2.3.4</ecNumber>
        </recommendedName>
    </domain>
    <domain>
        <recommendedName>
            <fullName evidence="23">3-phosphoshikimate 1-carboxyvinyltransferase</fullName>
            <ecNumber evidence="23">2.5.1.19</ecNumber>
        </recommendedName>
        <alternativeName>
            <fullName evidence="23">5-enolpyruvylshikimate-3-phosphate synthase</fullName>
            <shortName evidence="23">EPSP synthase</shortName>
            <shortName evidence="23">EPSPS</shortName>
        </alternativeName>
    </domain>
    <domain>
        <recommendedName>
            <fullName evidence="23">Shikimate kinase</fullName>
            <shortName evidence="23">SK</shortName>
            <ecNumber evidence="23">2.7.1.71</ecNumber>
        </recommendedName>
    </domain>
    <domain>
        <recommendedName>
            <fullName evidence="23">3-dehydroquinate dehydratase</fullName>
            <shortName evidence="23">3-dehydroquinase</shortName>
            <ecNumber evidence="23">4.2.1.10</ecNumber>
        </recommendedName>
    </domain>
    <domain>
        <recommendedName>
            <fullName evidence="23">Shikimate dehydrogenase</fullName>
            <ecNumber evidence="23">1.1.1.25</ecNumber>
        </recommendedName>
    </domain>
</protein>
<comment type="pathway">
    <text evidence="3 23">Metabolic intermediate biosynthesis; chorismate biosynthesis; chorismate from D-erythrose 4-phosphate and phosphoenolpyruvate: step 5/7.</text>
</comment>
<comment type="catalytic activity">
    <reaction evidence="23">
        <text>shikimate + NADP(+) = 3-dehydroshikimate + NADPH + H(+)</text>
        <dbReference type="Rhea" id="RHEA:17737"/>
        <dbReference type="ChEBI" id="CHEBI:15378"/>
        <dbReference type="ChEBI" id="CHEBI:16630"/>
        <dbReference type="ChEBI" id="CHEBI:36208"/>
        <dbReference type="ChEBI" id="CHEBI:57783"/>
        <dbReference type="ChEBI" id="CHEBI:58349"/>
        <dbReference type="EC" id="1.1.1.25"/>
    </reaction>
</comment>
<feature type="active site" description="Proton acceptor; for 3-dehydroquinate synthase activity" evidence="23">
    <location>
        <position position="268"/>
    </location>
</feature>
<comment type="catalytic activity">
    <reaction evidence="21 23">
        <text>shikimate + ATP = 3-phosphoshikimate + ADP + H(+)</text>
        <dbReference type="Rhea" id="RHEA:13121"/>
        <dbReference type="ChEBI" id="CHEBI:15378"/>
        <dbReference type="ChEBI" id="CHEBI:30616"/>
        <dbReference type="ChEBI" id="CHEBI:36208"/>
        <dbReference type="ChEBI" id="CHEBI:145989"/>
        <dbReference type="ChEBI" id="CHEBI:456216"/>
        <dbReference type="EC" id="2.7.1.71"/>
    </reaction>
</comment>
<dbReference type="NCBIfam" id="TIGR01809">
    <property type="entry name" value="Shik-DH-AROM"/>
    <property type="match status" value="1"/>
</dbReference>